<dbReference type="PANTHER" id="PTHR41542:SF1">
    <property type="entry name" value="BLL5807 PROTEIN"/>
    <property type="match status" value="1"/>
</dbReference>
<proteinExistence type="predicted"/>
<evidence type="ECO:0000256" key="2">
    <source>
        <dbReference type="SAM" id="Phobius"/>
    </source>
</evidence>
<keyword evidence="2" id="KW-0812">Transmembrane</keyword>
<dbReference type="AlphaFoldDB" id="A0AB39KZI2"/>
<accession>A0AB39KZI2</accession>
<feature type="compositionally biased region" description="Low complexity" evidence="1">
    <location>
        <begin position="37"/>
        <end position="91"/>
    </location>
</feature>
<feature type="transmembrane region" description="Helical" evidence="2">
    <location>
        <begin position="95"/>
        <end position="117"/>
    </location>
</feature>
<keyword evidence="3" id="KW-0732">Signal</keyword>
<evidence type="ECO:0000256" key="3">
    <source>
        <dbReference type="SAM" id="SignalP"/>
    </source>
</evidence>
<organism evidence="5">
    <name type="scientific">Caulobacter sp. 73W</name>
    <dbReference type="NCBI Taxonomy" id="3161137"/>
    <lineage>
        <taxon>Bacteria</taxon>
        <taxon>Pseudomonadati</taxon>
        <taxon>Pseudomonadota</taxon>
        <taxon>Alphaproteobacteria</taxon>
        <taxon>Caulobacterales</taxon>
        <taxon>Caulobacteraceae</taxon>
        <taxon>Caulobacter</taxon>
    </lineage>
</organism>
<feature type="transmembrane region" description="Helical" evidence="2">
    <location>
        <begin position="129"/>
        <end position="149"/>
    </location>
</feature>
<protein>
    <submittedName>
        <fullName evidence="5">TIM44-like domain-containing protein</fullName>
    </submittedName>
</protein>
<gene>
    <name evidence="5" type="ORF">ABOZ73_09265</name>
</gene>
<evidence type="ECO:0000256" key="1">
    <source>
        <dbReference type="SAM" id="MobiDB-lite"/>
    </source>
</evidence>
<reference evidence="5" key="1">
    <citation type="submission" date="2024-06" db="EMBL/GenBank/DDBJ databases">
        <title>Caulobacter inopinatus, sp. nov.</title>
        <authorList>
            <person name="Donachie S.P."/>
        </authorList>
    </citation>
    <scope>NUCLEOTIDE SEQUENCE</scope>
    <source>
        <strain evidence="5">73W</strain>
    </source>
</reference>
<feature type="region of interest" description="Disordered" evidence="1">
    <location>
        <begin position="29"/>
        <end position="91"/>
    </location>
</feature>
<dbReference type="InterPro" id="IPR007379">
    <property type="entry name" value="Tim44-like_dom"/>
</dbReference>
<keyword evidence="2" id="KW-0472">Membrane</keyword>
<dbReference type="InterPro" id="IPR032710">
    <property type="entry name" value="NTF2-like_dom_sf"/>
</dbReference>
<dbReference type="RefSeq" id="WP_369062461.1">
    <property type="nucleotide sequence ID" value="NZ_CP158375.1"/>
</dbReference>
<dbReference type="SUPFAM" id="SSF54427">
    <property type="entry name" value="NTF2-like"/>
    <property type="match status" value="1"/>
</dbReference>
<evidence type="ECO:0000313" key="5">
    <source>
        <dbReference type="EMBL" id="XDO98586.1"/>
    </source>
</evidence>
<dbReference type="SMART" id="SM00978">
    <property type="entry name" value="Tim44"/>
    <property type="match status" value="1"/>
</dbReference>
<feature type="chain" id="PRO_5044317416" evidence="3">
    <location>
        <begin position="24"/>
        <end position="340"/>
    </location>
</feature>
<dbReference type="Gene3D" id="3.10.450.240">
    <property type="match status" value="1"/>
</dbReference>
<feature type="signal peptide" evidence="3">
    <location>
        <begin position="1"/>
        <end position="23"/>
    </location>
</feature>
<dbReference type="Pfam" id="PF04280">
    <property type="entry name" value="Tim44"/>
    <property type="match status" value="1"/>
</dbReference>
<name>A0AB39KZI2_9CAUL</name>
<dbReference type="PANTHER" id="PTHR41542">
    <property type="entry name" value="BLL5807 PROTEIN"/>
    <property type="match status" value="1"/>
</dbReference>
<evidence type="ECO:0000259" key="4">
    <source>
        <dbReference type="SMART" id="SM00978"/>
    </source>
</evidence>
<keyword evidence="2" id="KW-1133">Transmembrane helix</keyword>
<sequence length="340" mass="36017">MKSQKSRLMAVLGVALCVGLLTAETADAARRGGSFGSRGSRTYQAPRTTQTAPQQAAPIQRSMTQPAPGQQAARPGAAANQAGAQAQQQQRRGGFLGGMGGGILGGLLAGGLIGAMMGNGFGAGMAGMGAMLMQIAIFAGIAFLAFSLFKMFRRRQQPAMASASGPAGWSTNARSGDVVYPEGFGRAQPQAAPAYTPAPQPTVATHEIGVTGQDRETFERLLIEIQDAFGREDYAALRERTTPEVMGYLAEELGQNATDGRRNEISNTKLLEADVAEAWHEEGRDYATAAMRYEFVDVVRDRATGAVLEGDASQPVQKTEVWTFVRQAGAQWKLSAIQEV</sequence>
<dbReference type="EMBL" id="CP158375">
    <property type="protein sequence ID" value="XDO98586.1"/>
    <property type="molecule type" value="Genomic_DNA"/>
</dbReference>
<feature type="domain" description="Tim44-like" evidence="4">
    <location>
        <begin position="200"/>
        <end position="339"/>
    </location>
</feature>